<keyword evidence="3" id="KW-1185">Reference proteome</keyword>
<proteinExistence type="predicted"/>
<name>A0A8I2YYN6_9AGAM</name>
<feature type="transmembrane region" description="Helical" evidence="1">
    <location>
        <begin position="56"/>
        <end position="76"/>
    </location>
</feature>
<accession>A0A8I2YYN6</accession>
<keyword evidence="1" id="KW-0472">Membrane</keyword>
<keyword evidence="1" id="KW-1133">Transmembrane helix</keyword>
<dbReference type="EMBL" id="JAGFBS010000005">
    <property type="protein sequence ID" value="KAG6379408.1"/>
    <property type="molecule type" value="Genomic_DNA"/>
</dbReference>
<dbReference type="Proteomes" id="UP000683000">
    <property type="component" value="Unassembled WGS sequence"/>
</dbReference>
<dbReference type="OrthoDB" id="2689733at2759"/>
<keyword evidence="1" id="KW-0812">Transmembrane</keyword>
<dbReference type="AlphaFoldDB" id="A0A8I2YYN6"/>
<protein>
    <submittedName>
        <fullName evidence="2">Uncharacterized protein</fullName>
    </submittedName>
</protein>
<evidence type="ECO:0000256" key="1">
    <source>
        <dbReference type="SAM" id="Phobius"/>
    </source>
</evidence>
<sequence length="297" mass="31835">MTPAPIRLHNFEPGRLSTSTLSREAKAMHIKSALYSRSSNEDQNSNGSGGLGENTIIFITLGVVSLLVILIGFYLVSRPRAASNAGPNLPCSHLQHSSITHSPCSGCVRGTSEPWKVWNIWRHTRRTEPATITDSPTSQLSPIPAAVTRPPRIRLGAKTYPPIVPRPSQSRRITSLSVATSFSHSHITEEALSEFCASAYELDGDLETEMLHSATDDVWVGHPLAVEGRYGNVLGLEEVVEARGNAASLMEGCVEGDVPTRLTTLSRGGDYETLSAFQGMASGGSDAAEEGVAEIDN</sequence>
<evidence type="ECO:0000313" key="2">
    <source>
        <dbReference type="EMBL" id="KAG6379408.1"/>
    </source>
</evidence>
<evidence type="ECO:0000313" key="3">
    <source>
        <dbReference type="Proteomes" id="UP000683000"/>
    </source>
</evidence>
<reference evidence="2" key="1">
    <citation type="submission" date="2021-03" db="EMBL/GenBank/DDBJ databases">
        <title>Evolutionary innovations through gain and loss of genes in the ectomycorrhizal Boletales.</title>
        <authorList>
            <person name="Wu G."/>
            <person name="Miyauchi S."/>
            <person name="Morin E."/>
            <person name="Yang Z.-L."/>
            <person name="Xu J."/>
            <person name="Martin F.M."/>
        </authorList>
    </citation>
    <scope>NUCLEOTIDE SEQUENCE</scope>
    <source>
        <strain evidence="2">BR01</strain>
    </source>
</reference>
<comment type="caution">
    <text evidence="2">The sequence shown here is derived from an EMBL/GenBank/DDBJ whole genome shotgun (WGS) entry which is preliminary data.</text>
</comment>
<organism evidence="2 3">
    <name type="scientific">Boletus reticuloceps</name>
    <dbReference type="NCBI Taxonomy" id="495285"/>
    <lineage>
        <taxon>Eukaryota</taxon>
        <taxon>Fungi</taxon>
        <taxon>Dikarya</taxon>
        <taxon>Basidiomycota</taxon>
        <taxon>Agaricomycotina</taxon>
        <taxon>Agaricomycetes</taxon>
        <taxon>Agaricomycetidae</taxon>
        <taxon>Boletales</taxon>
        <taxon>Boletineae</taxon>
        <taxon>Boletaceae</taxon>
        <taxon>Boletoideae</taxon>
        <taxon>Boletus</taxon>
    </lineage>
</organism>
<gene>
    <name evidence="2" type="ORF">JVT61DRAFT_11876</name>
</gene>